<accession>A0ABV5AI01</accession>
<evidence type="ECO:0008006" key="3">
    <source>
        <dbReference type="Google" id="ProtNLM"/>
    </source>
</evidence>
<evidence type="ECO:0000313" key="1">
    <source>
        <dbReference type="EMBL" id="MFB5191902.1"/>
    </source>
</evidence>
<gene>
    <name evidence="1" type="ORF">KKP3000_000690</name>
</gene>
<evidence type="ECO:0000313" key="2">
    <source>
        <dbReference type="Proteomes" id="UP001579974"/>
    </source>
</evidence>
<comment type="caution">
    <text evidence="1">The sequence shown here is derived from an EMBL/GenBank/DDBJ whole genome shotgun (WGS) entry which is preliminary data.</text>
</comment>
<dbReference type="RefSeq" id="WP_275475015.1">
    <property type="nucleotide sequence ID" value="NZ_CP162940.1"/>
</dbReference>
<organism evidence="1 2">
    <name type="scientific">Alicyclobacillus fastidiosus</name>
    <dbReference type="NCBI Taxonomy" id="392011"/>
    <lineage>
        <taxon>Bacteria</taxon>
        <taxon>Bacillati</taxon>
        <taxon>Bacillota</taxon>
        <taxon>Bacilli</taxon>
        <taxon>Bacillales</taxon>
        <taxon>Alicyclobacillaceae</taxon>
        <taxon>Alicyclobacillus</taxon>
    </lineage>
</organism>
<protein>
    <recommendedName>
        <fullName evidence="3">Transposon Tn7 transposition protein TnsD C-termianl domain-containing protein</fullName>
    </recommendedName>
</protein>
<keyword evidence="2" id="KW-1185">Reference proteome</keyword>
<proteinExistence type="predicted"/>
<dbReference type="Proteomes" id="UP001579974">
    <property type="component" value="Unassembled WGS sequence"/>
</dbReference>
<dbReference type="EMBL" id="JBDXSU010000015">
    <property type="protein sequence ID" value="MFB5191902.1"/>
    <property type="molecule type" value="Genomic_DNA"/>
</dbReference>
<sequence>MNEESIIVDQRIKHAQWDFMLKDDTVLIHDVPIIQNQALATKLLYVLQNYAPEFNRDDIQHIRKDRLYWLVRFIQGETEEHYLTIDLLLNSLRKTSLDIESFSQLTVPEEYKIGLLSDRAKSVQPGPCLAPWCASYGSNHDMKPIKHLGQVSKNYQAFRNPYVCTSCFVKYGCSRKGNLWSESGDLIKFGWHKIVPLLKERTSLLSISRECKVGIDKIRRIRGYFYGRGIVPGNEQVPPITDEILLKFKDAYSQKRSYRYAAKMYGWSPLVYWALYGSNVIQNYIVFQYRDDIGKISKRELTVHRLEIKIKKELETRLQNDLPITLAQVSSAVGCSAVLIQKYGLAPLIQKARIKRNEGRIERCHRLAEDYLGDEEDIYTDVSVGEFRKITGMGHWWQHQHVPEILRRIDEEQQRRIYQRRIRIVQASIEQLKEDHLPVSINAVIRVSGLDRVLIFRDPFLKGIIYNCNNGNACEEVSEKKSD</sequence>
<reference evidence="1 2" key="1">
    <citation type="journal article" date="2024" name="Int. J. Mol. Sci.">
        <title>Exploration of Alicyclobacillus spp. Genome in Search of Antibiotic Resistance.</title>
        <authorList>
            <person name="Bucka-Kolendo J."/>
            <person name="Kiousi D.E."/>
            <person name="Dekowska A."/>
            <person name="Mikolajczuk-Szczyrba A."/>
            <person name="Karadedos D.M."/>
            <person name="Michael P."/>
            <person name="Galanis A."/>
            <person name="Sokolowska B."/>
        </authorList>
    </citation>
    <scope>NUCLEOTIDE SEQUENCE [LARGE SCALE GENOMIC DNA]</scope>
    <source>
        <strain evidence="1 2">KKP 3000</strain>
    </source>
</reference>
<name>A0ABV5AI01_9BACL</name>